<dbReference type="Pfam" id="PF24722">
    <property type="entry name" value="DUF7674"/>
    <property type="match status" value="1"/>
</dbReference>
<evidence type="ECO:0000313" key="2">
    <source>
        <dbReference type="EMBL" id="GGH76555.1"/>
    </source>
</evidence>
<proteinExistence type="predicted"/>
<protein>
    <recommendedName>
        <fullName evidence="1">DUF7674 domain-containing protein</fullName>
    </recommendedName>
</protein>
<dbReference type="Proteomes" id="UP000627292">
    <property type="component" value="Unassembled WGS sequence"/>
</dbReference>
<accession>A0A917J1I2</accession>
<gene>
    <name evidence="2" type="ORF">GCM10011379_41570</name>
</gene>
<evidence type="ECO:0000313" key="3">
    <source>
        <dbReference type="Proteomes" id="UP000627292"/>
    </source>
</evidence>
<dbReference type="RefSeq" id="WP_188955950.1">
    <property type="nucleotide sequence ID" value="NZ_BMIB01000004.1"/>
</dbReference>
<dbReference type="AlphaFoldDB" id="A0A917J1I2"/>
<keyword evidence="3" id="KW-1185">Reference proteome</keyword>
<reference evidence="2" key="2">
    <citation type="submission" date="2020-09" db="EMBL/GenBank/DDBJ databases">
        <authorList>
            <person name="Sun Q."/>
            <person name="Zhou Y."/>
        </authorList>
    </citation>
    <scope>NUCLEOTIDE SEQUENCE</scope>
    <source>
        <strain evidence="2">CGMCC 1.15290</strain>
    </source>
</reference>
<name>A0A917J1I2_9BACT</name>
<evidence type="ECO:0000259" key="1">
    <source>
        <dbReference type="Pfam" id="PF24722"/>
    </source>
</evidence>
<organism evidence="2 3">
    <name type="scientific">Filimonas zeae</name>
    <dbReference type="NCBI Taxonomy" id="1737353"/>
    <lineage>
        <taxon>Bacteria</taxon>
        <taxon>Pseudomonadati</taxon>
        <taxon>Bacteroidota</taxon>
        <taxon>Chitinophagia</taxon>
        <taxon>Chitinophagales</taxon>
        <taxon>Chitinophagaceae</taxon>
        <taxon>Filimonas</taxon>
    </lineage>
</organism>
<dbReference type="EMBL" id="BMIB01000004">
    <property type="protein sequence ID" value="GGH76555.1"/>
    <property type="molecule type" value="Genomic_DNA"/>
</dbReference>
<comment type="caution">
    <text evidence="2">The sequence shown here is derived from an EMBL/GenBank/DDBJ whole genome shotgun (WGS) entry which is preliminary data.</text>
</comment>
<sequence>MNQYEVPALIAYKLPEVRDAIINRITWGSADNALLVLAEYTQRMCMLHDLPAIQKCMKVADKIYTRGNVAVKTAVANTFVKSFNEFRDTCNKVEWRFLQARMPVHLYSLYIQELVNHKSTLNLSVADR</sequence>
<dbReference type="InterPro" id="IPR056091">
    <property type="entry name" value="DUF7674"/>
</dbReference>
<reference evidence="2" key="1">
    <citation type="journal article" date="2014" name="Int. J. Syst. Evol. Microbiol.">
        <title>Complete genome sequence of Corynebacterium casei LMG S-19264T (=DSM 44701T), isolated from a smear-ripened cheese.</title>
        <authorList>
            <consortium name="US DOE Joint Genome Institute (JGI-PGF)"/>
            <person name="Walter F."/>
            <person name="Albersmeier A."/>
            <person name="Kalinowski J."/>
            <person name="Ruckert C."/>
        </authorList>
    </citation>
    <scope>NUCLEOTIDE SEQUENCE</scope>
    <source>
        <strain evidence="2">CGMCC 1.15290</strain>
    </source>
</reference>
<feature type="domain" description="DUF7674" evidence="1">
    <location>
        <begin position="9"/>
        <end position="112"/>
    </location>
</feature>